<dbReference type="EMBL" id="JAQOUE010000002">
    <property type="protein sequence ID" value="MDT7044237.1"/>
    <property type="molecule type" value="Genomic_DNA"/>
</dbReference>
<sequence length="257" mass="29026">MSDLHRYSPQPLSIFGFFLCLISTLWLPSAIAEEKLEIGLFSSAEPEGSFPQGWEPLTFEKIPQHTAYELVKDGGTVVVKATSKQSSSGLTRKMKIDPKQFPIVQWRWKIENIIQGSDVTKKEGDDYPARIYITFEYDSSKVGFFEKAKFELIRLAYGQYPPTGAINYIWESKAPIGAVVPNPYTDYVQMIVTQSGSQRVGEWVMEEHNVYEDYKKAFGEEPTHISGVAIMTDTDNTKESAIAYFGDILFKQSATSE</sequence>
<dbReference type="RefSeq" id="WP_313834822.1">
    <property type="nucleotide sequence ID" value="NZ_JAQOUE010000002.1"/>
</dbReference>
<protein>
    <submittedName>
        <fullName evidence="1">DUF3047 domain-containing protein</fullName>
    </submittedName>
</protein>
<proteinExistence type="predicted"/>
<reference evidence="1 2" key="1">
    <citation type="journal article" date="2023" name="ISME J.">
        <title>Cultivation and genomic characterization of novel and ubiquitous marine nitrite-oxidizing bacteria from the Nitrospirales.</title>
        <authorList>
            <person name="Mueller A.J."/>
            <person name="Daebeler A."/>
            <person name="Herbold C.W."/>
            <person name="Kirkegaard R.H."/>
            <person name="Daims H."/>
        </authorList>
    </citation>
    <scope>NUCLEOTIDE SEQUENCE [LARGE SCALE GENOMIC DNA]</scope>
    <source>
        <strain evidence="1 2">EB</strain>
    </source>
</reference>
<gene>
    <name evidence="1" type="ORF">PPG34_17940</name>
</gene>
<evidence type="ECO:0000313" key="2">
    <source>
        <dbReference type="Proteomes" id="UP001250932"/>
    </source>
</evidence>
<dbReference type="Proteomes" id="UP001250932">
    <property type="component" value="Unassembled WGS sequence"/>
</dbReference>
<organism evidence="1 2">
    <name type="scientific">Candidatus Nitronereus thalassa</name>
    <dbReference type="NCBI Taxonomy" id="3020898"/>
    <lineage>
        <taxon>Bacteria</taxon>
        <taxon>Pseudomonadati</taxon>
        <taxon>Nitrospirota</taxon>
        <taxon>Nitrospiria</taxon>
        <taxon>Nitrospirales</taxon>
        <taxon>Nitrospiraceae</taxon>
        <taxon>Candidatus Nitronereus</taxon>
    </lineage>
</organism>
<dbReference type="Pfam" id="PF11249">
    <property type="entry name" value="DUF3047"/>
    <property type="match status" value="1"/>
</dbReference>
<dbReference type="InterPro" id="IPR021409">
    <property type="entry name" value="DUF3047"/>
</dbReference>
<name>A0ABU3KDD8_9BACT</name>
<comment type="caution">
    <text evidence="1">The sequence shown here is derived from an EMBL/GenBank/DDBJ whole genome shotgun (WGS) entry which is preliminary data.</text>
</comment>
<keyword evidence="2" id="KW-1185">Reference proteome</keyword>
<accession>A0ABU3KDD8</accession>
<evidence type="ECO:0000313" key="1">
    <source>
        <dbReference type="EMBL" id="MDT7044237.1"/>
    </source>
</evidence>